<dbReference type="STRING" id="254406.SAMN04488042_1098"/>
<evidence type="ECO:0000313" key="1">
    <source>
        <dbReference type="EMBL" id="SFM56148.1"/>
    </source>
</evidence>
<proteinExistence type="predicted"/>
<dbReference type="RefSeq" id="WP_093095611.1">
    <property type="nucleotide sequence ID" value="NZ_FOTQ01000009.1"/>
</dbReference>
<gene>
    <name evidence="1" type="ORF">SAMN04488042_1098</name>
</gene>
<keyword evidence="2" id="KW-1185">Reference proteome</keyword>
<dbReference type="EMBL" id="FOTQ01000009">
    <property type="protein sequence ID" value="SFM56148.1"/>
    <property type="molecule type" value="Genomic_DNA"/>
</dbReference>
<dbReference type="AlphaFoldDB" id="A0A1I4RV78"/>
<evidence type="ECO:0000313" key="2">
    <source>
        <dbReference type="Proteomes" id="UP000199144"/>
    </source>
</evidence>
<sequence length="182" mass="21134">MKPVLKHGTQDIRELYLAIGYAVSKWEHLETRLFLLYSNLASRDFFSDTQAYSAILSFRARATTIERLAEYRLKNHSETLKQLNTMLERIKRLSQRRNEVVHGQIAHLNNTITRDDSTTTSAGYYVENSIYGSVYDVRHSKKHFAHNANDIIGFGNSFEECRNDLNQLIEKIENADIRYTDA</sequence>
<protein>
    <submittedName>
        <fullName evidence="1">Uncharacterized protein</fullName>
    </submittedName>
</protein>
<accession>A0A1I4RV78</accession>
<dbReference type="Proteomes" id="UP000199144">
    <property type="component" value="Unassembled WGS sequence"/>
</dbReference>
<name>A0A1I4RV78_9RHOB</name>
<reference evidence="1 2" key="1">
    <citation type="submission" date="2016-10" db="EMBL/GenBank/DDBJ databases">
        <authorList>
            <person name="de Groot N.N."/>
        </authorList>
    </citation>
    <scope>NUCLEOTIDE SEQUENCE [LARGE SCALE GENOMIC DNA]</scope>
    <source>
        <strain evidence="1 2">DSM 15283</strain>
    </source>
</reference>
<organism evidence="1 2">
    <name type="scientific">Shimia aestuarii</name>
    <dbReference type="NCBI Taxonomy" id="254406"/>
    <lineage>
        <taxon>Bacteria</taxon>
        <taxon>Pseudomonadati</taxon>
        <taxon>Pseudomonadota</taxon>
        <taxon>Alphaproteobacteria</taxon>
        <taxon>Rhodobacterales</taxon>
        <taxon>Roseobacteraceae</taxon>
    </lineage>
</organism>